<accession>A0A1G7DRP6</accession>
<proteinExistence type="predicted"/>
<protein>
    <submittedName>
        <fullName evidence="1">Uncharacterized protein</fullName>
    </submittedName>
</protein>
<dbReference type="EMBL" id="FMZW01000028">
    <property type="protein sequence ID" value="SDE54169.1"/>
    <property type="molecule type" value="Genomic_DNA"/>
</dbReference>
<dbReference type="RefSeq" id="WP_092086402.1">
    <property type="nucleotide sequence ID" value="NZ_FMZW01000028.1"/>
</dbReference>
<name>A0A1G7DRP6_9BRAD</name>
<organism evidence="1 2">
    <name type="scientific">Bradyrhizobium brasilense</name>
    <dbReference type="NCBI Taxonomy" id="1419277"/>
    <lineage>
        <taxon>Bacteria</taxon>
        <taxon>Pseudomonadati</taxon>
        <taxon>Pseudomonadota</taxon>
        <taxon>Alphaproteobacteria</taxon>
        <taxon>Hyphomicrobiales</taxon>
        <taxon>Nitrobacteraceae</taxon>
        <taxon>Bradyrhizobium</taxon>
    </lineage>
</organism>
<evidence type="ECO:0000313" key="2">
    <source>
        <dbReference type="Proteomes" id="UP000199245"/>
    </source>
</evidence>
<gene>
    <name evidence="1" type="ORF">SAMN05216337_102896</name>
</gene>
<dbReference type="Proteomes" id="UP000199245">
    <property type="component" value="Unassembled WGS sequence"/>
</dbReference>
<sequence>MKKILLGLIAVVVIAAAGFFGFDFYAQRRVTRDVEAAFEQVRATGAKASHGKITFDVKSRTLTIADVATESGTQSPVSVKIASLTMTGLGQTDAVRVSAGNVEFSDVEIGVAGPTPTITSLTYKAPRITVKDYSGPASLPQLPASSSIFELYRSAFGLLASINASSVAAPSLTGTMTFSAAAKAGDGAGGEFAYSGIAIENMKDGKIASSKTDKVVFTINQQAAGKPIKMTGELANIAATDIDVGAMAAIFDPGKANDDREYRVQGHVSAGPYVITAAPGVNMRIEGVTVDDVRINPPKMQLPALLAMIPPQGSPPPSAAQARELLDKVAGLYSGIGIANAEMHGLSVETPQGPLKLASMRFNFEHGKIGELAVEGLDTRAPNGPIKVGRFALKSLDVANFMRLSAQFAAQKPSAEQALALFQLIEGVEVKGVASPYKATGKPVNIDVLSLDWGQFVGSIPSKLRLSAKLAAPLDAADPRQQPLVAAGIDRMAVDADLGAVWTETSRAFALEPVKLDMAGLLNASAKVTLDNVPREAFSTSAAEAMGAAAQIEAGTIELTVHDLGVIDLVVAQFARTRNVSRDEARKVILDAIKAQGGEIGGGNPDATALVTAIGQFIETPGQTLVIKLTPRAKAPALQLMQLLKTDPQSALAQFRIEASTGL</sequence>
<evidence type="ECO:0000313" key="1">
    <source>
        <dbReference type="EMBL" id="SDE54169.1"/>
    </source>
</evidence>
<reference evidence="1 2" key="1">
    <citation type="submission" date="2016-10" db="EMBL/GenBank/DDBJ databases">
        <authorList>
            <person name="de Groot N.N."/>
        </authorList>
    </citation>
    <scope>NUCLEOTIDE SEQUENCE [LARGE SCALE GENOMIC DNA]</scope>
    <source>
        <strain evidence="1 2">R5</strain>
    </source>
</reference>
<dbReference type="AlphaFoldDB" id="A0A1G7DRP6"/>